<dbReference type="FunFam" id="1.10.390.10:FF:000013">
    <property type="entry name" value="Aminopeptidase N"/>
    <property type="match status" value="1"/>
</dbReference>
<gene>
    <name evidence="23" type="ORF">EEDITHA_LOCUS20076</name>
</gene>
<dbReference type="FunFam" id="2.60.40.1910:FF:000008">
    <property type="entry name" value="Aminopeptidase"/>
    <property type="match status" value="1"/>
</dbReference>
<evidence type="ECO:0000256" key="7">
    <source>
        <dbReference type="ARBA" id="ARBA00022723"/>
    </source>
</evidence>
<feature type="binding site" evidence="16">
    <location>
        <position position="351"/>
    </location>
    <ligand>
        <name>Zn(2+)</name>
        <dbReference type="ChEBI" id="CHEBI:29105"/>
        <note>catalytic</note>
    </ligand>
</feature>
<feature type="chain" id="PRO_5043325563" description="Aminopeptidase" evidence="19">
    <location>
        <begin position="16"/>
        <end position="944"/>
    </location>
</feature>
<feature type="binding site" evidence="16">
    <location>
        <position position="370"/>
    </location>
    <ligand>
        <name>Zn(2+)</name>
        <dbReference type="ChEBI" id="CHEBI:29105"/>
        <note>catalytic</note>
    </ligand>
</feature>
<dbReference type="SUPFAM" id="SSF63737">
    <property type="entry name" value="Leukotriene A4 hydrolase N-terminal domain"/>
    <property type="match status" value="1"/>
</dbReference>
<evidence type="ECO:0000256" key="15">
    <source>
        <dbReference type="PIRSR" id="PIRSR634016-1"/>
    </source>
</evidence>
<dbReference type="AlphaFoldDB" id="A0AAU9V9P8"/>
<dbReference type="GO" id="GO:0008270">
    <property type="term" value="F:zinc ion binding"/>
    <property type="evidence" value="ECO:0007669"/>
    <property type="project" value="UniProtKB-UniRule"/>
</dbReference>
<evidence type="ECO:0000259" key="20">
    <source>
        <dbReference type="Pfam" id="PF01433"/>
    </source>
</evidence>
<evidence type="ECO:0000256" key="6">
    <source>
        <dbReference type="ARBA" id="ARBA00022670"/>
    </source>
</evidence>
<dbReference type="Pfam" id="PF11838">
    <property type="entry name" value="ERAP1_C"/>
    <property type="match status" value="1"/>
</dbReference>
<evidence type="ECO:0000256" key="10">
    <source>
        <dbReference type="ARBA" id="ARBA00022833"/>
    </source>
</evidence>
<dbReference type="InterPro" id="IPR027268">
    <property type="entry name" value="Peptidase_M4/M1_CTD_sf"/>
</dbReference>
<keyword evidence="10 16" id="KW-0862">Zinc</keyword>
<dbReference type="Pfam" id="PF17900">
    <property type="entry name" value="Peptidase_M1_N"/>
    <property type="match status" value="1"/>
</dbReference>
<organism evidence="23 24">
    <name type="scientific">Euphydryas editha</name>
    <name type="common">Edith's checkerspot</name>
    <dbReference type="NCBI Taxonomy" id="104508"/>
    <lineage>
        <taxon>Eukaryota</taxon>
        <taxon>Metazoa</taxon>
        <taxon>Ecdysozoa</taxon>
        <taxon>Arthropoda</taxon>
        <taxon>Hexapoda</taxon>
        <taxon>Insecta</taxon>
        <taxon>Pterygota</taxon>
        <taxon>Neoptera</taxon>
        <taxon>Endopterygota</taxon>
        <taxon>Lepidoptera</taxon>
        <taxon>Glossata</taxon>
        <taxon>Ditrysia</taxon>
        <taxon>Papilionoidea</taxon>
        <taxon>Nymphalidae</taxon>
        <taxon>Nymphalinae</taxon>
        <taxon>Euphydryas</taxon>
    </lineage>
</organism>
<dbReference type="EC" id="3.4.11.-" evidence="18"/>
<dbReference type="PANTHER" id="PTHR11533:SF301">
    <property type="entry name" value="AMINOPEPTIDASE"/>
    <property type="match status" value="1"/>
</dbReference>
<comment type="cofactor">
    <cofactor evidence="16 18">
        <name>Zn(2+)</name>
        <dbReference type="ChEBI" id="CHEBI:29105"/>
    </cofactor>
    <text evidence="16 18">Binds 1 zinc ion per subunit.</text>
</comment>
<comment type="similarity">
    <text evidence="2 18">Belongs to the peptidase M1 family.</text>
</comment>
<evidence type="ECO:0000313" key="23">
    <source>
        <dbReference type="EMBL" id="CAH2105876.1"/>
    </source>
</evidence>
<accession>A0AAU9V9P8</accession>
<feature type="signal peptide" evidence="19">
    <location>
        <begin position="1"/>
        <end position="15"/>
    </location>
</feature>
<feature type="binding site" evidence="16">
    <location>
        <position position="347"/>
    </location>
    <ligand>
        <name>Zn(2+)</name>
        <dbReference type="ChEBI" id="CHEBI:29105"/>
        <note>catalytic</note>
    </ligand>
</feature>
<protein>
    <recommendedName>
        <fullName evidence="18">Aminopeptidase</fullName>
        <ecNumber evidence="18">3.4.11.-</ecNumber>
    </recommendedName>
</protein>
<dbReference type="Pfam" id="PF01433">
    <property type="entry name" value="Peptidase_M1"/>
    <property type="match status" value="1"/>
</dbReference>
<keyword evidence="12" id="KW-0472">Membrane</keyword>
<evidence type="ECO:0000256" key="8">
    <source>
        <dbReference type="ARBA" id="ARBA00022729"/>
    </source>
</evidence>
<dbReference type="InterPro" id="IPR034016">
    <property type="entry name" value="M1_APN-typ"/>
</dbReference>
<evidence type="ECO:0000256" key="16">
    <source>
        <dbReference type="PIRSR" id="PIRSR634016-3"/>
    </source>
</evidence>
<evidence type="ECO:0000256" key="11">
    <source>
        <dbReference type="ARBA" id="ARBA00023049"/>
    </source>
</evidence>
<evidence type="ECO:0000256" key="5">
    <source>
        <dbReference type="ARBA" id="ARBA00022622"/>
    </source>
</evidence>
<dbReference type="GO" id="GO:0098552">
    <property type="term" value="C:side of membrane"/>
    <property type="evidence" value="ECO:0007669"/>
    <property type="project" value="UniProtKB-KW"/>
</dbReference>
<evidence type="ECO:0000256" key="13">
    <source>
        <dbReference type="ARBA" id="ARBA00023180"/>
    </source>
</evidence>
<evidence type="ECO:0000256" key="17">
    <source>
        <dbReference type="PIRSR" id="PIRSR634016-4"/>
    </source>
</evidence>
<name>A0AAU9V9P8_EUPED</name>
<keyword evidence="24" id="KW-1185">Reference proteome</keyword>
<dbReference type="Gene3D" id="2.60.40.1730">
    <property type="entry name" value="tricorn interacting facor f3 domain"/>
    <property type="match status" value="1"/>
</dbReference>
<dbReference type="InterPro" id="IPR014782">
    <property type="entry name" value="Peptidase_M1_dom"/>
</dbReference>
<keyword evidence="13" id="KW-0325">Glycoprotein</keyword>
<keyword evidence="11 18" id="KW-0482">Metalloprotease</keyword>
<keyword evidence="5" id="KW-0336">GPI-anchor</keyword>
<comment type="caution">
    <text evidence="23">The sequence shown here is derived from an EMBL/GenBank/DDBJ whole genome shotgun (WGS) entry which is preliminary data.</text>
</comment>
<feature type="domain" description="Peptidase M1 membrane alanine aminopeptidase" evidence="20">
    <location>
        <begin position="298"/>
        <end position="504"/>
    </location>
</feature>
<dbReference type="GO" id="GO:0070006">
    <property type="term" value="F:metalloaminopeptidase activity"/>
    <property type="evidence" value="ECO:0007669"/>
    <property type="project" value="TreeGrafter"/>
</dbReference>
<feature type="active site" description="Proton acceptor" evidence="15">
    <location>
        <position position="348"/>
    </location>
</feature>
<dbReference type="SUPFAM" id="SSF55486">
    <property type="entry name" value="Metalloproteases ('zincins'), catalytic domain"/>
    <property type="match status" value="1"/>
</dbReference>
<dbReference type="InterPro" id="IPR045357">
    <property type="entry name" value="Aminopeptidase_N-like_N"/>
</dbReference>
<dbReference type="GO" id="GO:0006508">
    <property type="term" value="P:proteolysis"/>
    <property type="evidence" value="ECO:0007669"/>
    <property type="project" value="UniProtKB-KW"/>
</dbReference>
<keyword evidence="7 16" id="KW-0479">Metal-binding</keyword>
<dbReference type="InterPro" id="IPR050344">
    <property type="entry name" value="Peptidase_M1_aminopeptidases"/>
</dbReference>
<dbReference type="InterPro" id="IPR024571">
    <property type="entry name" value="ERAP1-like_C_dom"/>
</dbReference>
<feature type="site" description="Transition state stabilizer" evidence="17">
    <location>
        <position position="434"/>
    </location>
</feature>
<evidence type="ECO:0000259" key="21">
    <source>
        <dbReference type="Pfam" id="PF11838"/>
    </source>
</evidence>
<dbReference type="EMBL" id="CAKOGL010000028">
    <property type="protein sequence ID" value="CAH2105876.1"/>
    <property type="molecule type" value="Genomic_DNA"/>
</dbReference>
<evidence type="ECO:0000256" key="19">
    <source>
        <dbReference type="SAM" id="SignalP"/>
    </source>
</evidence>
<evidence type="ECO:0000256" key="18">
    <source>
        <dbReference type="RuleBase" id="RU364040"/>
    </source>
</evidence>
<proteinExistence type="inferred from homology"/>
<evidence type="ECO:0000256" key="2">
    <source>
        <dbReference type="ARBA" id="ARBA00010136"/>
    </source>
</evidence>
<dbReference type="Gene3D" id="2.60.40.1910">
    <property type="match status" value="1"/>
</dbReference>
<dbReference type="CDD" id="cd09601">
    <property type="entry name" value="M1_APN-Q_like"/>
    <property type="match status" value="1"/>
</dbReference>
<comment type="subcellular location">
    <subcellularLocation>
        <location evidence="1">Cell membrane</location>
        <topology evidence="1">Lipid-anchor</topology>
        <topology evidence="1">GPI-anchor</topology>
    </subcellularLocation>
</comment>
<evidence type="ECO:0000256" key="9">
    <source>
        <dbReference type="ARBA" id="ARBA00022801"/>
    </source>
</evidence>
<dbReference type="GO" id="GO:0043171">
    <property type="term" value="P:peptide catabolic process"/>
    <property type="evidence" value="ECO:0007669"/>
    <property type="project" value="TreeGrafter"/>
</dbReference>
<dbReference type="Gene3D" id="1.10.390.10">
    <property type="entry name" value="Neutral Protease Domain 2"/>
    <property type="match status" value="1"/>
</dbReference>
<dbReference type="Proteomes" id="UP001153954">
    <property type="component" value="Unassembled WGS sequence"/>
</dbReference>
<dbReference type="GO" id="GO:0005737">
    <property type="term" value="C:cytoplasm"/>
    <property type="evidence" value="ECO:0007669"/>
    <property type="project" value="TreeGrafter"/>
</dbReference>
<evidence type="ECO:0000256" key="12">
    <source>
        <dbReference type="ARBA" id="ARBA00023136"/>
    </source>
</evidence>
<evidence type="ECO:0000256" key="4">
    <source>
        <dbReference type="ARBA" id="ARBA00022475"/>
    </source>
</evidence>
<keyword evidence="8 19" id="KW-0732">Signal</keyword>
<keyword evidence="14" id="KW-0449">Lipoprotein</keyword>
<dbReference type="InterPro" id="IPR001930">
    <property type="entry name" value="Peptidase_M1"/>
</dbReference>
<evidence type="ECO:0000256" key="14">
    <source>
        <dbReference type="ARBA" id="ARBA00023288"/>
    </source>
</evidence>
<keyword evidence="9 18" id="KW-0378">Hydrolase</keyword>
<sequence length="944" mass="108708">MRVVFIFLLVNVIFALPNKDMNDFEMLEYSTNIDNPQYRLLDNVQPTFMYVDLDVYLSESRFNGVVRVNVQVQETLKQIVMHQNLVSITAVNVVNANNQPVNLQFPNSFEINSYYQVLKINFASNIEPGQYTITINYLGQINENPYDRGFYKGYYFVGNETREYATTQFQPYHARKAFPCFDEPQFKCPFVISITRDASLLPSYSNMAIHSTVEVSPGRIRETFFPTPVISSYLVAFHVSDFIATDTLSVPGRPFQIISRRGPTNQHGYATVMGVRITEALSYIFDINYYDMGQGSSMKNDHIALPDFPSGAMENWGMVNYREAYLLYDEAHTNLLDQVFISIIVGHELAHKWFGNLVTCFWWSNLWLNESFASYFEYFAPHWVEPLLEMDDRFVVNAVQTALSADASEGATPMNWTEVVNNPSIDSHFSTTSYDKGAAVIRTMEHFVGYLTFANALRYYLKDNSYGIAYPEDLYNAFRRACAEDPIFQFTYPNVDVGAVFNSWVQNSGAPVLNVDVDMDTGRINITQERFQLSGTIPDTIWHIPITWTHSGSPNFQNLRPSFVLSNKTTTIYKPAGHHWVIFNLQHSGYYRVNYDDHNWQMIASQLRRNKDTIHKLNRAQITNDVMFFLRANKTSINRAFDVLSFLRNESDYYVWNGVLSQLDWLRRRLEHLPRAHEEFDVYLLELLEGAVQQLGFEETLTETVSIIQSRMLIMNYACELGHEGCINDSLAKWRQFRNDTTYLVPKNARRYVYCTGLRYGNNDDYDFLFQQYINSENAADMVVMLRALACTRSNVSLTHYLTQSMRNKKIRAHDKSSAFNYALQGNRENIPIVLNFLYNNYEEIRQTYGGQARLNVCVNALATHLTDFDHIVNFQQWLYAQQISLGTAFNSGLNVINSAMNDLRWANNMAPDIFAAIRRTNASATVSASIVLLLVSLVAHTFH</sequence>
<evidence type="ECO:0000256" key="1">
    <source>
        <dbReference type="ARBA" id="ARBA00004609"/>
    </source>
</evidence>
<evidence type="ECO:0000256" key="3">
    <source>
        <dbReference type="ARBA" id="ARBA00022438"/>
    </source>
</evidence>
<dbReference type="InterPro" id="IPR042097">
    <property type="entry name" value="Aminopeptidase_N-like_N_sf"/>
</dbReference>
<dbReference type="PRINTS" id="PR00756">
    <property type="entry name" value="ALADIPTASE"/>
</dbReference>
<keyword evidence="3 18" id="KW-0031">Aminopeptidase</keyword>
<evidence type="ECO:0000313" key="24">
    <source>
        <dbReference type="Proteomes" id="UP001153954"/>
    </source>
</evidence>
<dbReference type="GO" id="GO:0005886">
    <property type="term" value="C:plasma membrane"/>
    <property type="evidence" value="ECO:0007669"/>
    <property type="project" value="UniProtKB-SubCell"/>
</dbReference>
<reference evidence="23" key="1">
    <citation type="submission" date="2022-03" db="EMBL/GenBank/DDBJ databases">
        <authorList>
            <person name="Tunstrom K."/>
        </authorList>
    </citation>
    <scope>NUCLEOTIDE SEQUENCE</scope>
</reference>
<dbReference type="GO" id="GO:0005615">
    <property type="term" value="C:extracellular space"/>
    <property type="evidence" value="ECO:0007669"/>
    <property type="project" value="TreeGrafter"/>
</dbReference>
<feature type="domain" description="Aminopeptidase N-like N-terminal" evidence="22">
    <location>
        <begin position="51"/>
        <end position="234"/>
    </location>
</feature>
<dbReference type="GO" id="GO:0042277">
    <property type="term" value="F:peptide binding"/>
    <property type="evidence" value="ECO:0007669"/>
    <property type="project" value="TreeGrafter"/>
</dbReference>
<dbReference type="PANTHER" id="PTHR11533">
    <property type="entry name" value="PROTEASE M1 ZINC METALLOPROTEASE"/>
    <property type="match status" value="1"/>
</dbReference>
<keyword evidence="6 18" id="KW-0645">Protease</keyword>
<keyword evidence="4" id="KW-1003">Cell membrane</keyword>
<dbReference type="Gene3D" id="1.25.50.20">
    <property type="match status" value="1"/>
</dbReference>
<feature type="domain" description="ERAP1-like C-terminal" evidence="21">
    <location>
        <begin position="580"/>
        <end position="881"/>
    </location>
</feature>
<evidence type="ECO:0000259" key="22">
    <source>
        <dbReference type="Pfam" id="PF17900"/>
    </source>
</evidence>